<accession>A0A0N5ASP6</accession>
<evidence type="ECO:0000313" key="1">
    <source>
        <dbReference type="Proteomes" id="UP000046393"/>
    </source>
</evidence>
<dbReference type="Proteomes" id="UP000046393">
    <property type="component" value="Unplaced"/>
</dbReference>
<reference evidence="2" key="1">
    <citation type="submission" date="2017-02" db="UniProtKB">
        <authorList>
            <consortium name="WormBaseParasite"/>
        </authorList>
    </citation>
    <scope>IDENTIFICATION</scope>
</reference>
<keyword evidence="1" id="KW-1185">Reference proteome</keyword>
<name>A0A0N5ASP6_9BILA</name>
<sequence length="109" mass="12531">MTSLLATKKEGRYAEVKDVVVLVEVEVRLLLLMVVGRGTERTTEYSDQRSGHKAVKKHVTTTMLQQQQQHLAIKNWLRRSQLLSLDDDDDTVTQRYCISVKNSIQFSLI</sequence>
<dbReference type="WBParaSite" id="SMUV_0000782501-mRNA-1">
    <property type="protein sequence ID" value="SMUV_0000782501-mRNA-1"/>
    <property type="gene ID" value="SMUV_0000782501"/>
</dbReference>
<proteinExistence type="predicted"/>
<evidence type="ECO:0000313" key="2">
    <source>
        <dbReference type="WBParaSite" id="SMUV_0000782501-mRNA-1"/>
    </source>
</evidence>
<organism evidence="1 2">
    <name type="scientific">Syphacia muris</name>
    <dbReference type="NCBI Taxonomy" id="451379"/>
    <lineage>
        <taxon>Eukaryota</taxon>
        <taxon>Metazoa</taxon>
        <taxon>Ecdysozoa</taxon>
        <taxon>Nematoda</taxon>
        <taxon>Chromadorea</taxon>
        <taxon>Rhabditida</taxon>
        <taxon>Spirurina</taxon>
        <taxon>Oxyuridomorpha</taxon>
        <taxon>Oxyuroidea</taxon>
        <taxon>Oxyuridae</taxon>
        <taxon>Syphacia</taxon>
    </lineage>
</organism>
<dbReference type="AlphaFoldDB" id="A0A0N5ASP6"/>
<protein>
    <submittedName>
        <fullName evidence="2">Uncharacterized protein</fullName>
    </submittedName>
</protein>